<dbReference type="Proteomes" id="UP000485058">
    <property type="component" value="Unassembled WGS sequence"/>
</dbReference>
<gene>
    <name evidence="1" type="ORF">HaLaN_25356</name>
</gene>
<dbReference type="EMBL" id="BLLF01003347">
    <property type="protein sequence ID" value="GFH27093.1"/>
    <property type="molecule type" value="Genomic_DNA"/>
</dbReference>
<protein>
    <submittedName>
        <fullName evidence="1">Uncharacterized protein</fullName>
    </submittedName>
</protein>
<dbReference type="AlphaFoldDB" id="A0A699ZWM3"/>
<evidence type="ECO:0000313" key="2">
    <source>
        <dbReference type="Proteomes" id="UP000485058"/>
    </source>
</evidence>
<evidence type="ECO:0000313" key="1">
    <source>
        <dbReference type="EMBL" id="GFH27093.1"/>
    </source>
</evidence>
<keyword evidence="2" id="KW-1185">Reference proteome</keyword>
<name>A0A699ZWM3_HAELA</name>
<sequence>LPLGWAEGSRLLLGVQQPGGGRDACGELLPGHGRGTRPAASCQQLCAAEGAGGQACGR</sequence>
<comment type="caution">
    <text evidence="1">The sequence shown here is derived from an EMBL/GenBank/DDBJ whole genome shotgun (WGS) entry which is preliminary data.</text>
</comment>
<organism evidence="1 2">
    <name type="scientific">Haematococcus lacustris</name>
    <name type="common">Green alga</name>
    <name type="synonym">Haematococcus pluvialis</name>
    <dbReference type="NCBI Taxonomy" id="44745"/>
    <lineage>
        <taxon>Eukaryota</taxon>
        <taxon>Viridiplantae</taxon>
        <taxon>Chlorophyta</taxon>
        <taxon>core chlorophytes</taxon>
        <taxon>Chlorophyceae</taxon>
        <taxon>CS clade</taxon>
        <taxon>Chlamydomonadales</taxon>
        <taxon>Haematococcaceae</taxon>
        <taxon>Haematococcus</taxon>
    </lineage>
</organism>
<feature type="non-terminal residue" evidence="1">
    <location>
        <position position="1"/>
    </location>
</feature>
<reference evidence="1 2" key="1">
    <citation type="submission" date="2020-02" db="EMBL/GenBank/DDBJ databases">
        <title>Draft genome sequence of Haematococcus lacustris strain NIES-144.</title>
        <authorList>
            <person name="Morimoto D."/>
            <person name="Nakagawa S."/>
            <person name="Yoshida T."/>
            <person name="Sawayama S."/>
        </authorList>
    </citation>
    <scope>NUCLEOTIDE SEQUENCE [LARGE SCALE GENOMIC DNA]</scope>
    <source>
        <strain evidence="1 2">NIES-144</strain>
    </source>
</reference>
<accession>A0A699ZWM3</accession>
<feature type="non-terminal residue" evidence="1">
    <location>
        <position position="58"/>
    </location>
</feature>
<proteinExistence type="predicted"/>